<keyword evidence="6" id="KW-1185">Reference proteome</keyword>
<dbReference type="Pfam" id="PF02525">
    <property type="entry name" value="Flavodoxin_2"/>
    <property type="match status" value="1"/>
</dbReference>
<evidence type="ECO:0000313" key="6">
    <source>
        <dbReference type="Proteomes" id="UP000774958"/>
    </source>
</evidence>
<gene>
    <name evidence="3" type="primary">kefG</name>
    <name evidence="4" type="ORF">LA374_11685</name>
    <name evidence="3" type="ORF">WL1483_3804</name>
</gene>
<reference evidence="4 6" key="3">
    <citation type="submission" date="2021-09" db="EMBL/GenBank/DDBJ databases">
        <title>Aeromonas schubertii isolated from Asian sea bass.</title>
        <authorList>
            <person name="Pinpimai K."/>
        </authorList>
    </citation>
    <scope>NUCLEOTIDE SEQUENCE [LARGE SCALE GENOMIC DNA]</scope>
    <source>
        <strain evidence="4 6">CHULA2021a</strain>
    </source>
</reference>
<dbReference type="AlphaFoldDB" id="A0A0S2SNJ7"/>
<keyword evidence="1" id="KW-0560">Oxidoreductase</keyword>
<dbReference type="EMBL" id="CP013067">
    <property type="protein sequence ID" value="ALP43223.1"/>
    <property type="molecule type" value="Genomic_DNA"/>
</dbReference>
<dbReference type="PATRIC" id="fig|652.5.peg.4360"/>
<accession>A0A0S2SNJ7</accession>
<proteinExistence type="predicted"/>
<organism evidence="3 5">
    <name type="scientific">Aeromonas schubertii</name>
    <dbReference type="NCBI Taxonomy" id="652"/>
    <lineage>
        <taxon>Bacteria</taxon>
        <taxon>Pseudomonadati</taxon>
        <taxon>Pseudomonadota</taxon>
        <taxon>Gammaproteobacteria</taxon>
        <taxon>Aeromonadales</taxon>
        <taxon>Aeromonadaceae</taxon>
        <taxon>Aeromonas</taxon>
    </lineage>
</organism>
<dbReference type="PANTHER" id="PTHR47307:SF1">
    <property type="entry name" value="GLUTATHIONE-REGULATED POTASSIUM-EFFLUX SYSTEM ANCILLARY PROTEIN KEFG"/>
    <property type="match status" value="1"/>
</dbReference>
<dbReference type="Gene3D" id="3.40.50.360">
    <property type="match status" value="1"/>
</dbReference>
<dbReference type="GO" id="GO:0009055">
    <property type="term" value="F:electron transfer activity"/>
    <property type="evidence" value="ECO:0007669"/>
    <property type="project" value="TreeGrafter"/>
</dbReference>
<dbReference type="Proteomes" id="UP000058114">
    <property type="component" value="Chromosome"/>
</dbReference>
<evidence type="ECO:0000259" key="2">
    <source>
        <dbReference type="Pfam" id="PF02525"/>
    </source>
</evidence>
<evidence type="ECO:0000313" key="3">
    <source>
        <dbReference type="EMBL" id="ALP43223.1"/>
    </source>
</evidence>
<dbReference type="SUPFAM" id="SSF52218">
    <property type="entry name" value="Flavoproteins"/>
    <property type="match status" value="1"/>
</dbReference>
<dbReference type="GO" id="GO:0010181">
    <property type="term" value="F:FMN binding"/>
    <property type="evidence" value="ECO:0007669"/>
    <property type="project" value="TreeGrafter"/>
</dbReference>
<dbReference type="InterPro" id="IPR003680">
    <property type="entry name" value="Flavodoxin_fold"/>
</dbReference>
<dbReference type="PANTHER" id="PTHR47307">
    <property type="entry name" value="GLUTATHIONE-REGULATED POTASSIUM-EFFLUX SYSTEM ANCILLARY PROTEIN KEFG"/>
    <property type="match status" value="1"/>
</dbReference>
<dbReference type="InterPro" id="IPR029039">
    <property type="entry name" value="Flavoprotein-like_sf"/>
</dbReference>
<reference evidence="3 5" key="2">
    <citation type="journal article" date="2016" name="Genome Announc.">
        <title>Complete Genome Sequence of the Highly Virulent Aeromonas schubertii Strain WL1483, Isolated from Diseased Snakehead Fish (Channa argus) in China.</title>
        <authorList>
            <person name="Liu L."/>
            <person name="Li N."/>
            <person name="Zhang D."/>
            <person name="Fu X."/>
            <person name="Shi C."/>
            <person name="Lin Q."/>
            <person name="Hao G."/>
        </authorList>
    </citation>
    <scope>NUCLEOTIDE SEQUENCE [LARGE SCALE GENOMIC DNA]</scope>
    <source>
        <strain evidence="3 5">WL1483</strain>
    </source>
</reference>
<reference evidence="5" key="1">
    <citation type="submission" date="2015-10" db="EMBL/GenBank/DDBJ databases">
        <title>Complete Genome Sequence of Aeromonas schubertii strain WL1483.</title>
        <authorList>
            <person name="Liu L."/>
        </authorList>
    </citation>
    <scope>NUCLEOTIDE SEQUENCE [LARGE SCALE GENOMIC DNA]</scope>
    <source>
        <strain evidence="5">WL1483</strain>
    </source>
</reference>
<dbReference type="RefSeq" id="WP_060588122.1">
    <property type="nucleotide sequence ID" value="NZ_CP013067.1"/>
</dbReference>
<feature type="domain" description="Flavodoxin-like fold" evidence="2">
    <location>
        <begin position="2"/>
        <end position="170"/>
    </location>
</feature>
<evidence type="ECO:0000256" key="1">
    <source>
        <dbReference type="ARBA" id="ARBA00023002"/>
    </source>
</evidence>
<dbReference type="KEGG" id="asr:WL1483_3804"/>
<dbReference type="InterPro" id="IPR046980">
    <property type="entry name" value="KefG/KefF"/>
</dbReference>
<dbReference type="EMBL" id="JAIRBT010000014">
    <property type="protein sequence ID" value="MBZ6066858.1"/>
    <property type="molecule type" value="Genomic_DNA"/>
</dbReference>
<sequence>MKRILVLFAHPALQKSRANRSLLQAISDLEGVTLHDLYQTYPDQLIDVKREQALLAEHDLIVFQHPFYWYSCPAILKEWCDLVLEYGYAYGQEGTALHGKQWLSAITTGGAPESYSEAGYNHRPLLDFLLPFQQTARMCGMTWLPPFVLHSFHKLSEPGAFTRCGQEYRRLLEALRDDRLAQEQLAGHDYLRDLLEAL</sequence>
<dbReference type="Proteomes" id="UP000774958">
    <property type="component" value="Unassembled WGS sequence"/>
</dbReference>
<evidence type="ECO:0000313" key="5">
    <source>
        <dbReference type="Proteomes" id="UP000058114"/>
    </source>
</evidence>
<dbReference type="GO" id="GO:0003955">
    <property type="term" value="F:NAD(P)H dehydrogenase (quinone) activity"/>
    <property type="evidence" value="ECO:0007669"/>
    <property type="project" value="TreeGrafter"/>
</dbReference>
<evidence type="ECO:0000313" key="4">
    <source>
        <dbReference type="EMBL" id="MBZ6066858.1"/>
    </source>
</evidence>
<protein>
    <submittedName>
        <fullName evidence="3">Glutathione-regulated potassium-efflux system ancillary protein KefG</fullName>
    </submittedName>
    <submittedName>
        <fullName evidence="4">NAD(P)H-dependent oxidoreductase</fullName>
    </submittedName>
</protein>
<name>A0A0S2SNJ7_9GAMM</name>